<dbReference type="EMBL" id="JBEUSY010000507">
    <property type="protein sequence ID" value="KAL1228543.1"/>
    <property type="molecule type" value="Genomic_DNA"/>
</dbReference>
<evidence type="ECO:0000313" key="1">
    <source>
        <dbReference type="EMBL" id="KAL1228543.1"/>
    </source>
</evidence>
<protein>
    <submittedName>
        <fullName evidence="1">Serine/threonine-protein kinase</fullName>
    </submittedName>
</protein>
<sequence>MALDCGVWGSRSEVTESTPVGWSGEFEKKYPKQMNKTTGPFSLAASPTYVQSIVRGRRLLGFFLSQKCTTNLAQRRQRWSLYRPVSTSESSDGIAWGGRAAPVTSFSHQRDGFSTFSDTLRNSTSVSTLSVPK</sequence>
<gene>
    <name evidence="1" type="ORF">TSPI_07986</name>
</gene>
<reference evidence="1 2" key="1">
    <citation type="submission" date="2024-07" db="EMBL/GenBank/DDBJ databases">
        <title>Enhanced genomic and transcriptomic resources for Trichinella pseudospiralis and T. spiralis underpin the discovery of pronounced molecular differences between stages and species.</title>
        <authorList>
            <person name="Pasi K.K."/>
            <person name="La Rosa G."/>
            <person name="Gomez-Morales M.A."/>
            <person name="Tosini F."/>
            <person name="Sumanam S."/>
            <person name="Young N.D."/>
            <person name="Chang B.C."/>
            <person name="Robin G.B."/>
        </authorList>
    </citation>
    <scope>NUCLEOTIDE SEQUENCE [LARGE SCALE GENOMIC DNA]</scope>
    <source>
        <strain evidence="1">ISS534</strain>
    </source>
</reference>
<name>A0ABR3K663_TRISP</name>
<keyword evidence="1" id="KW-0808">Transferase</keyword>
<dbReference type="Proteomes" id="UP001558632">
    <property type="component" value="Unassembled WGS sequence"/>
</dbReference>
<evidence type="ECO:0000313" key="2">
    <source>
        <dbReference type="Proteomes" id="UP001558632"/>
    </source>
</evidence>
<keyword evidence="1" id="KW-0418">Kinase</keyword>
<keyword evidence="2" id="KW-1185">Reference proteome</keyword>
<comment type="caution">
    <text evidence="1">The sequence shown here is derived from an EMBL/GenBank/DDBJ whole genome shotgun (WGS) entry which is preliminary data.</text>
</comment>
<organism evidence="1 2">
    <name type="scientific">Trichinella spiralis</name>
    <name type="common">Trichina worm</name>
    <dbReference type="NCBI Taxonomy" id="6334"/>
    <lineage>
        <taxon>Eukaryota</taxon>
        <taxon>Metazoa</taxon>
        <taxon>Ecdysozoa</taxon>
        <taxon>Nematoda</taxon>
        <taxon>Enoplea</taxon>
        <taxon>Dorylaimia</taxon>
        <taxon>Trichinellida</taxon>
        <taxon>Trichinellidae</taxon>
        <taxon>Trichinella</taxon>
    </lineage>
</organism>
<accession>A0ABR3K663</accession>
<proteinExistence type="predicted"/>
<dbReference type="GO" id="GO:0016301">
    <property type="term" value="F:kinase activity"/>
    <property type="evidence" value="ECO:0007669"/>
    <property type="project" value="UniProtKB-KW"/>
</dbReference>